<feature type="compositionally biased region" description="Pro residues" evidence="1">
    <location>
        <begin position="707"/>
        <end position="727"/>
    </location>
</feature>
<feature type="region of interest" description="Disordered" evidence="1">
    <location>
        <begin position="129"/>
        <end position="158"/>
    </location>
</feature>
<comment type="caution">
    <text evidence="2">The sequence shown here is derived from an EMBL/GenBank/DDBJ whole genome shotgun (WGS) entry which is preliminary data.</text>
</comment>
<feature type="region of interest" description="Disordered" evidence="1">
    <location>
        <begin position="236"/>
        <end position="266"/>
    </location>
</feature>
<feature type="compositionally biased region" description="Basic residues" evidence="1">
    <location>
        <begin position="41"/>
        <end position="58"/>
    </location>
</feature>
<evidence type="ECO:0000256" key="1">
    <source>
        <dbReference type="SAM" id="MobiDB-lite"/>
    </source>
</evidence>
<proteinExistence type="predicted"/>
<feature type="region of interest" description="Disordered" evidence="1">
    <location>
        <begin position="768"/>
        <end position="797"/>
    </location>
</feature>
<sequence>MEPEAPPPTQAPMEPEAPAPTQAPASSPAEPPTTGTNTTARGKKRANATAKGKKRRRERFSFPKGIDMKRYYAKKPGKERINYVKRFRASQRAKPQEAQQPRETVVQPIVRRPWVTPQMDEAAQTIAAESQELEERTKKPKPKPKVKRKGNWPKGINTTKYVKLGPEERHEYANQLRREQGLATKSRRKVVVPGKFALPDGINMKRFLSKKPSRERMEYLARYIRRHNIDLEATRVRSRAKPPVPVGRRPEPRSHPRHPELETKLTEEEEEAVCNCFVLAKRHGGATATKKKEEKALEEIERVRRIKRATGFPSSDNIYRSKKIATFLGDEGLEVDWDDGVDDGPGTEILAPSTESMIPRPMIRKMIDPYFHPAPYHELHRSDGNSLLESIEPRSGRVSRRNMSALSSAAMLGEIYRGLENFAYEVDRNATMPSDDLLDFMLYMASIKASNVGELIGTFEDSAAIASSIVIEEYMAQLVEDTAVKQQSLCPPTKASVQAFTKELLNGFNWRFFQSYFPLDTLEKVDTLPEKITAMIFDEFISTQPRDFDPETNRVDLEKWIRSAVTIPFFISSGAIRKGQSFEVARTTSKQSVEVVGATSKQSVETVQSASQKRTGETQTQTEEERSDDVRAVQPSPCIRLSVKANPVHGNPAYKLHFATTLEDGHCIKASIGGLDSKVKANATITQLSKTLEHHDKRSKGMLREPYSPPPVPGPRPAPRPLPPQDPNDPYDSLFAQAHEQLNLYRQQKWESSFAEYSSWKIATAQGLEWVPERNRKRKRKSAESPQEDANKKQRMD</sequence>
<accession>A0A6A4FYU2</accession>
<organism evidence="2 3">
    <name type="scientific">Phytophthora rubi</name>
    <dbReference type="NCBI Taxonomy" id="129364"/>
    <lineage>
        <taxon>Eukaryota</taxon>
        <taxon>Sar</taxon>
        <taxon>Stramenopiles</taxon>
        <taxon>Oomycota</taxon>
        <taxon>Peronosporomycetes</taxon>
        <taxon>Peronosporales</taxon>
        <taxon>Peronosporaceae</taxon>
        <taxon>Phytophthora</taxon>
    </lineage>
</organism>
<feature type="region of interest" description="Disordered" evidence="1">
    <location>
        <begin position="606"/>
        <end position="632"/>
    </location>
</feature>
<dbReference type="AlphaFoldDB" id="A0A6A4FYU2"/>
<reference evidence="2 3" key="1">
    <citation type="submission" date="2018-08" db="EMBL/GenBank/DDBJ databases">
        <title>Genomic investigation of the strawberry pathogen Phytophthora fragariae indicates pathogenicity is determined by transcriptional variation in three key races.</title>
        <authorList>
            <person name="Adams T.M."/>
            <person name="Armitage A.D."/>
            <person name="Sobczyk M.K."/>
            <person name="Bates H.J."/>
            <person name="Dunwell J.M."/>
            <person name="Nellist C.F."/>
            <person name="Harrison R.J."/>
        </authorList>
    </citation>
    <scope>NUCLEOTIDE SEQUENCE [LARGE SCALE GENOMIC DNA]</scope>
    <source>
        <strain evidence="2 3">SCRP333</strain>
    </source>
</reference>
<protein>
    <submittedName>
        <fullName evidence="2">Uncharacterized protein</fullName>
    </submittedName>
</protein>
<dbReference type="EMBL" id="QXFT01000118">
    <property type="protein sequence ID" value="KAE9354351.1"/>
    <property type="molecule type" value="Genomic_DNA"/>
</dbReference>
<name>A0A6A4FYU2_9STRA</name>
<feature type="region of interest" description="Disordered" evidence="1">
    <location>
        <begin position="692"/>
        <end position="733"/>
    </location>
</feature>
<feature type="region of interest" description="Disordered" evidence="1">
    <location>
        <begin position="1"/>
        <end position="73"/>
    </location>
</feature>
<dbReference type="Proteomes" id="UP000434957">
    <property type="component" value="Unassembled WGS sequence"/>
</dbReference>
<feature type="compositionally biased region" description="Basic and acidic residues" evidence="1">
    <location>
        <begin position="248"/>
        <end position="266"/>
    </location>
</feature>
<evidence type="ECO:0000313" key="2">
    <source>
        <dbReference type="EMBL" id="KAE9354351.1"/>
    </source>
</evidence>
<evidence type="ECO:0000313" key="3">
    <source>
        <dbReference type="Proteomes" id="UP000434957"/>
    </source>
</evidence>
<keyword evidence="3" id="KW-1185">Reference proteome</keyword>
<feature type="compositionally biased region" description="Basic residues" evidence="1">
    <location>
        <begin position="138"/>
        <end position="151"/>
    </location>
</feature>
<feature type="compositionally biased region" description="Low complexity" evidence="1">
    <location>
        <begin position="19"/>
        <end position="34"/>
    </location>
</feature>
<gene>
    <name evidence="2" type="ORF">PR003_g3398</name>
</gene>
<feature type="compositionally biased region" description="Pro residues" evidence="1">
    <location>
        <begin position="1"/>
        <end position="18"/>
    </location>
</feature>
<feature type="region of interest" description="Disordered" evidence="1">
    <location>
        <begin position="88"/>
        <end position="111"/>
    </location>
</feature>